<dbReference type="EMBL" id="LLXL01000043">
    <property type="protein sequence ID" value="PKK79484.1"/>
    <property type="molecule type" value="Genomic_DNA"/>
</dbReference>
<dbReference type="AlphaFoldDB" id="A0A2N1P010"/>
<evidence type="ECO:0000256" key="2">
    <source>
        <dbReference type="SAM" id="MobiDB-lite"/>
    </source>
</evidence>
<dbReference type="VEuPathDB" id="FungiDB:RhiirA1_411699"/>
<evidence type="ECO:0000259" key="3">
    <source>
        <dbReference type="PROSITE" id="PS50158"/>
    </source>
</evidence>
<feature type="compositionally biased region" description="Acidic residues" evidence="2">
    <location>
        <begin position="155"/>
        <end position="173"/>
    </location>
</feature>
<name>A0A2N1P010_9GLOM</name>
<evidence type="ECO:0000313" key="4">
    <source>
        <dbReference type="EMBL" id="PKK79484.1"/>
    </source>
</evidence>
<dbReference type="VEuPathDB" id="FungiDB:FUN_016459"/>
<comment type="caution">
    <text evidence="4">The sequence shown here is derived from an EMBL/GenBank/DDBJ whole genome shotgun (WGS) entry which is preliminary data.</text>
</comment>
<feature type="region of interest" description="Disordered" evidence="2">
    <location>
        <begin position="559"/>
        <end position="590"/>
    </location>
</feature>
<dbReference type="OrthoDB" id="2357460at2759"/>
<organism evidence="4 5">
    <name type="scientific">Rhizophagus irregularis</name>
    <dbReference type="NCBI Taxonomy" id="588596"/>
    <lineage>
        <taxon>Eukaryota</taxon>
        <taxon>Fungi</taxon>
        <taxon>Fungi incertae sedis</taxon>
        <taxon>Mucoromycota</taxon>
        <taxon>Glomeromycotina</taxon>
        <taxon>Glomeromycetes</taxon>
        <taxon>Glomerales</taxon>
        <taxon>Glomeraceae</taxon>
        <taxon>Rhizophagus</taxon>
    </lineage>
</organism>
<feature type="compositionally biased region" description="Basic and acidic residues" evidence="2">
    <location>
        <begin position="580"/>
        <end position="590"/>
    </location>
</feature>
<keyword evidence="1" id="KW-0862">Zinc</keyword>
<reference evidence="4 5" key="1">
    <citation type="submission" date="2016-04" db="EMBL/GenBank/DDBJ databases">
        <title>Genome analyses suggest a sexual origin of heterokaryosis in a supposedly ancient asexual fungus.</title>
        <authorList>
            <person name="Ropars J."/>
            <person name="Sedzielewska K."/>
            <person name="Noel J."/>
            <person name="Charron P."/>
            <person name="Farinelli L."/>
            <person name="Marton T."/>
            <person name="Kruger M."/>
            <person name="Pelin A."/>
            <person name="Brachmann A."/>
            <person name="Corradi N."/>
        </authorList>
    </citation>
    <scope>NUCLEOTIDE SEQUENCE [LARGE SCALE GENOMIC DNA]</scope>
    <source>
        <strain evidence="4 5">C2</strain>
    </source>
</reference>
<keyword evidence="1" id="KW-0863">Zinc-finger</keyword>
<protein>
    <recommendedName>
        <fullName evidence="3">CCHC-type domain-containing protein</fullName>
    </recommendedName>
</protein>
<reference evidence="4 5" key="2">
    <citation type="submission" date="2017-10" db="EMBL/GenBank/DDBJ databases">
        <title>Extensive intraspecific genome diversity in a model arbuscular mycorrhizal fungus.</title>
        <authorList>
            <person name="Chen E.C.H."/>
            <person name="Morin E."/>
            <person name="Baudet D."/>
            <person name="Noel J."/>
            <person name="Ndikumana S."/>
            <person name="Charron P."/>
            <person name="St-Onge C."/>
            <person name="Giorgi J."/>
            <person name="Grigoriev I.V."/>
            <person name="Roux C."/>
            <person name="Martin F.M."/>
            <person name="Corradi N."/>
        </authorList>
    </citation>
    <scope>NUCLEOTIDE SEQUENCE [LARGE SCALE GENOMIC DNA]</scope>
    <source>
        <strain evidence="4 5">C2</strain>
    </source>
</reference>
<evidence type="ECO:0000313" key="5">
    <source>
        <dbReference type="Proteomes" id="UP000233469"/>
    </source>
</evidence>
<sequence>METSTSSKTINPRISFPICIDHERQTLVPQYIHPTITSNIDLHTPRNVLINPKTGQEERFREKWSEKENILFFEYLSANFYQWQFHKGEFYKWLSNNVFRKYSHKQIETRWSQICARYNKVVKEQQKGIKNEWIYFDKVQEIMARQNLFNQFENDGGDDDDDDENNDIEEEDSDQIHESILGERTSDENEDDKEIDNNSHDEYNKRSVKDGKLSYTRNKTYVKELWTFEEKILLLNIIKEYIDEFLQNRVKLLKWISKNHLPKFHWKTIRNKLCNLLPNYTNKKARLKKKNITEQDLELWTRIDDFFQFLNNKKNEMKPKSSKKKYNYYKKHQRMAKNERKRNPKTDLTPFTLKYHHGISYEDQKLLKYGHSLLKYADENTSEINEISEIIGITRWPERLELLKVIPPKYVNIDISETEKEHSSLTHSKRLDKAEQLIFKPNFSDDTCNLMIKYLVTPFKGGLTRNIDTFIDQEVHEMVDSIDKSHRGYKIDGIESEYESGHGENDNKIDNVCKINNEGRFDSQGKKRKRVVDVDNVKKNNVIDYESNLESIYESDLSDDFKSSHKNKHKSLKRKKKRRVTDDINKNDVMDNHKGEHKEIIHQNEDKGNDESENKKLFCYKCGTAGHVSKYCSLYSSEYFSNMRKQYSSVFVEFALKQLLDSIGFIFQSNINNQTHCTYAPDSSSNKDHIIDDDDYQEHSLNETNDLFQTEMQGESSTSVNHSEITVENIYPCTTNSAKPTREPTIRWDTVLRAAVMAGFDATTIKNTYTRISKYFDKESQFEDFTSILESSRNSADSTGYFDGPDQLNIWFK</sequence>
<keyword evidence="1" id="KW-0479">Metal-binding</keyword>
<proteinExistence type="predicted"/>
<dbReference type="GO" id="GO:0003676">
    <property type="term" value="F:nucleic acid binding"/>
    <property type="evidence" value="ECO:0007669"/>
    <property type="project" value="InterPro"/>
</dbReference>
<feature type="domain" description="CCHC-type" evidence="3">
    <location>
        <begin position="619"/>
        <end position="632"/>
    </location>
</feature>
<feature type="compositionally biased region" description="Basic residues" evidence="2">
    <location>
        <begin position="564"/>
        <end position="579"/>
    </location>
</feature>
<accession>A0A2N1P010</accession>
<feature type="compositionally biased region" description="Basic and acidic residues" evidence="2">
    <location>
        <begin position="195"/>
        <end position="206"/>
    </location>
</feature>
<feature type="compositionally biased region" description="Basic and acidic residues" evidence="2">
    <location>
        <begin position="174"/>
        <end position="187"/>
    </location>
</feature>
<evidence type="ECO:0000256" key="1">
    <source>
        <dbReference type="PROSITE-ProRule" id="PRU00047"/>
    </source>
</evidence>
<dbReference type="PROSITE" id="PS50158">
    <property type="entry name" value="ZF_CCHC"/>
    <property type="match status" value="1"/>
</dbReference>
<dbReference type="InterPro" id="IPR001878">
    <property type="entry name" value="Znf_CCHC"/>
</dbReference>
<gene>
    <name evidence="4" type="ORF">RhiirC2_374976</name>
</gene>
<dbReference type="Proteomes" id="UP000233469">
    <property type="component" value="Unassembled WGS sequence"/>
</dbReference>
<feature type="region of interest" description="Disordered" evidence="2">
    <location>
        <begin position="153"/>
        <end position="206"/>
    </location>
</feature>
<dbReference type="VEuPathDB" id="FungiDB:RhiirFUN_013207"/>
<dbReference type="GO" id="GO:0008270">
    <property type="term" value="F:zinc ion binding"/>
    <property type="evidence" value="ECO:0007669"/>
    <property type="project" value="UniProtKB-KW"/>
</dbReference>